<proteinExistence type="predicted"/>
<accession>A0A5S5D081</accession>
<name>A0A5S5D081_9SPHI</name>
<keyword evidence="2" id="KW-1185">Reference proteome</keyword>
<evidence type="ECO:0000313" key="1">
    <source>
        <dbReference type="EMBL" id="TYP89441.1"/>
    </source>
</evidence>
<dbReference type="AlphaFoldDB" id="A0A5S5D081"/>
<comment type="caution">
    <text evidence="1">The sequence shown here is derived from an EMBL/GenBank/DDBJ whole genome shotgun (WGS) entry which is preliminary data.</text>
</comment>
<reference evidence="1 2" key="1">
    <citation type="submission" date="2019-07" db="EMBL/GenBank/DDBJ databases">
        <title>Genomic Encyclopedia of Archaeal and Bacterial Type Strains, Phase II (KMG-II): from individual species to whole genera.</title>
        <authorList>
            <person name="Goeker M."/>
        </authorList>
    </citation>
    <scope>NUCLEOTIDE SEQUENCE [LARGE SCALE GENOMIC DNA]</scope>
    <source>
        <strain evidence="1 2">DSM 18850</strain>
    </source>
</reference>
<dbReference type="Proteomes" id="UP000325105">
    <property type="component" value="Unassembled WGS sequence"/>
</dbReference>
<organism evidence="1 2">
    <name type="scientific">Sphingobacterium allocomposti</name>
    <dbReference type="NCBI Taxonomy" id="415956"/>
    <lineage>
        <taxon>Bacteria</taxon>
        <taxon>Pseudomonadati</taxon>
        <taxon>Bacteroidota</taxon>
        <taxon>Sphingobacteriia</taxon>
        <taxon>Sphingobacteriales</taxon>
        <taxon>Sphingobacteriaceae</taxon>
        <taxon>Sphingobacterium</taxon>
    </lineage>
</organism>
<sequence length="93" mass="10842">MKGAIEYLDELDKKYPNRRKEIHKQCCKKCPTDNIYKNGGQDCEVEDLRGLSKEVLAKEIVFVCAWRNSKLCKGICDQYGITQDYLNDLYKES</sequence>
<dbReference type="RefSeq" id="WP_148910036.1">
    <property type="nucleotide sequence ID" value="NZ_VNHX01000027.1"/>
</dbReference>
<dbReference type="EMBL" id="VNHX01000027">
    <property type="protein sequence ID" value="TYP89441.1"/>
    <property type="molecule type" value="Genomic_DNA"/>
</dbReference>
<evidence type="ECO:0000313" key="2">
    <source>
        <dbReference type="Proteomes" id="UP000325105"/>
    </source>
</evidence>
<protein>
    <submittedName>
        <fullName evidence="1">Uncharacterized protein</fullName>
    </submittedName>
</protein>
<gene>
    <name evidence="1" type="ORF">BC792_12742</name>
</gene>